<gene>
    <name evidence="1" type="ORF">S06H3_00914</name>
</gene>
<name>X1KXU5_9ZZZZ</name>
<evidence type="ECO:0000313" key="1">
    <source>
        <dbReference type="EMBL" id="GAH94974.1"/>
    </source>
</evidence>
<protein>
    <submittedName>
        <fullName evidence="1">Uncharacterized protein</fullName>
    </submittedName>
</protein>
<proteinExistence type="predicted"/>
<sequence>MRLLRSYLREALPGLSAARPRMRGIAAPEYGTFVFMGVQSKRIYNVDVYYSDVVDALINWDGGAGASATSPSSFTAPEDLILSDIAVVTGGTDTKKFQLLRNNQPTGDFIRHIPHLTTNPNRPQLRLGFARGTEVRAIQKA</sequence>
<organism evidence="1">
    <name type="scientific">marine sediment metagenome</name>
    <dbReference type="NCBI Taxonomy" id="412755"/>
    <lineage>
        <taxon>unclassified sequences</taxon>
        <taxon>metagenomes</taxon>
        <taxon>ecological metagenomes</taxon>
    </lineage>
</organism>
<accession>X1KXU5</accession>
<dbReference type="AlphaFoldDB" id="X1KXU5"/>
<comment type="caution">
    <text evidence="1">The sequence shown here is derived from an EMBL/GenBank/DDBJ whole genome shotgun (WGS) entry which is preliminary data.</text>
</comment>
<dbReference type="EMBL" id="BARV01000201">
    <property type="protein sequence ID" value="GAH94974.1"/>
    <property type="molecule type" value="Genomic_DNA"/>
</dbReference>
<reference evidence="1" key="1">
    <citation type="journal article" date="2014" name="Front. Microbiol.">
        <title>High frequency of phylogenetically diverse reductive dehalogenase-homologous genes in deep subseafloor sedimentary metagenomes.</title>
        <authorList>
            <person name="Kawai M."/>
            <person name="Futagami T."/>
            <person name="Toyoda A."/>
            <person name="Takaki Y."/>
            <person name="Nishi S."/>
            <person name="Hori S."/>
            <person name="Arai W."/>
            <person name="Tsubouchi T."/>
            <person name="Morono Y."/>
            <person name="Uchiyama I."/>
            <person name="Ito T."/>
            <person name="Fujiyama A."/>
            <person name="Inagaki F."/>
            <person name="Takami H."/>
        </authorList>
    </citation>
    <scope>NUCLEOTIDE SEQUENCE</scope>
    <source>
        <strain evidence="1">Expedition CK06-06</strain>
    </source>
</reference>